<keyword evidence="2" id="KW-1133">Transmembrane helix</keyword>
<dbReference type="EMBL" id="JACCFP010000001">
    <property type="protein sequence ID" value="NYJ03477.1"/>
    <property type="molecule type" value="Genomic_DNA"/>
</dbReference>
<feature type="chain" id="PRO_5032622882" evidence="3">
    <location>
        <begin position="28"/>
        <end position="448"/>
    </location>
</feature>
<name>A0A853C839_9ACTN</name>
<keyword evidence="2" id="KW-0472">Membrane</keyword>
<evidence type="ECO:0000313" key="4">
    <source>
        <dbReference type="EMBL" id="NYJ03477.1"/>
    </source>
</evidence>
<sequence length="448" mass="46095">MILRHPVVALAATAGWLLLTTGYGAAAAEPGVDLGGAPLPNGRGSADPTNPTVIEAGLWADTLGAGASDGEVHHFTYRRTMQDSTVHIGVIGAPTAAGSGTVTVDVLDPDEDSCASDYDSPDYAVPEAVFGASVVVGPDEPDDRESACLTAAELDFTITRSNGEEGDLPIAIKVLEEATPSAEGLEELPGEPRYDVGSPGGDAAEVAGAASFDDAPEVTPGDPGAVVTTTIPEGEERLWNVPVGWGQGLSAVAEVPAVDPSGLSEEDASELTYTAPGVDLRVIGPDRDSINVGRDDAVNTGDYGTDPLTLEVATVPVNYLNRFEGRRPTLPGDFWVAVAVEDLPPDAARDRVDVPVELTIAVTDGPDGAPTYPGTVLSPDGEAGPADYDPETPFLIGPDQFSAVASDVPVLPGAEDDGWWGPRRYAGIGLAVASLVCCGLGVRRLLLR</sequence>
<organism evidence="4 5">
    <name type="scientific">Nocardioides thalensis</name>
    <dbReference type="NCBI Taxonomy" id="1914755"/>
    <lineage>
        <taxon>Bacteria</taxon>
        <taxon>Bacillati</taxon>
        <taxon>Actinomycetota</taxon>
        <taxon>Actinomycetes</taxon>
        <taxon>Propionibacteriales</taxon>
        <taxon>Nocardioidaceae</taxon>
        <taxon>Nocardioides</taxon>
    </lineage>
</organism>
<keyword evidence="3" id="KW-0732">Signal</keyword>
<evidence type="ECO:0000313" key="5">
    <source>
        <dbReference type="Proteomes" id="UP000530424"/>
    </source>
</evidence>
<dbReference type="RefSeq" id="WP_179669775.1">
    <property type="nucleotide sequence ID" value="NZ_JACCFP010000001.1"/>
</dbReference>
<keyword evidence="5" id="KW-1185">Reference proteome</keyword>
<dbReference type="AlphaFoldDB" id="A0A853C839"/>
<protein>
    <submittedName>
        <fullName evidence="4">Uncharacterized protein</fullName>
    </submittedName>
</protein>
<comment type="caution">
    <text evidence="4">The sequence shown here is derived from an EMBL/GenBank/DDBJ whole genome shotgun (WGS) entry which is preliminary data.</text>
</comment>
<feature type="region of interest" description="Disordered" evidence="1">
    <location>
        <begin position="181"/>
        <end position="205"/>
    </location>
</feature>
<feature type="signal peptide" evidence="3">
    <location>
        <begin position="1"/>
        <end position="27"/>
    </location>
</feature>
<evidence type="ECO:0000256" key="2">
    <source>
        <dbReference type="SAM" id="Phobius"/>
    </source>
</evidence>
<feature type="transmembrane region" description="Helical" evidence="2">
    <location>
        <begin position="425"/>
        <end position="446"/>
    </location>
</feature>
<accession>A0A853C839</accession>
<evidence type="ECO:0000256" key="3">
    <source>
        <dbReference type="SAM" id="SignalP"/>
    </source>
</evidence>
<gene>
    <name evidence="4" type="ORF">HNR19_004175</name>
</gene>
<proteinExistence type="predicted"/>
<keyword evidence="2" id="KW-0812">Transmembrane</keyword>
<reference evidence="4 5" key="1">
    <citation type="submission" date="2020-07" db="EMBL/GenBank/DDBJ databases">
        <title>Sequencing the genomes of 1000 actinobacteria strains.</title>
        <authorList>
            <person name="Klenk H.-P."/>
        </authorList>
    </citation>
    <scope>NUCLEOTIDE SEQUENCE [LARGE SCALE GENOMIC DNA]</scope>
    <source>
        <strain evidence="4 5">DSM 103833</strain>
    </source>
</reference>
<evidence type="ECO:0000256" key="1">
    <source>
        <dbReference type="SAM" id="MobiDB-lite"/>
    </source>
</evidence>
<dbReference type="Proteomes" id="UP000530424">
    <property type="component" value="Unassembled WGS sequence"/>
</dbReference>